<keyword evidence="7" id="KW-0539">Nucleus</keyword>
<evidence type="ECO:0000259" key="10">
    <source>
        <dbReference type="SMART" id="SM00986"/>
    </source>
</evidence>
<evidence type="ECO:0000256" key="2">
    <source>
        <dbReference type="ARBA" id="ARBA00008184"/>
    </source>
</evidence>
<keyword evidence="7 11" id="KW-0496">Mitochondrion</keyword>
<dbReference type="Pfam" id="PF03167">
    <property type="entry name" value="UDG"/>
    <property type="match status" value="1"/>
</dbReference>
<feature type="compositionally biased region" description="Low complexity" evidence="9">
    <location>
        <begin position="136"/>
        <end position="151"/>
    </location>
</feature>
<geneLocation type="mitochondrion" evidence="11"/>
<dbReference type="GO" id="GO:0005739">
    <property type="term" value="C:mitochondrion"/>
    <property type="evidence" value="ECO:0007669"/>
    <property type="project" value="UniProtKB-SubCell"/>
</dbReference>
<dbReference type="SMART" id="SM00986">
    <property type="entry name" value="UDG"/>
    <property type="match status" value="1"/>
</dbReference>
<dbReference type="EMBL" id="OVEO01000015">
    <property type="protein sequence ID" value="SPR00855.1"/>
    <property type="molecule type" value="Genomic_DNA"/>
</dbReference>
<comment type="function">
    <text evidence="7">Excises uracil residues from the DNA which can arise as a result of misincorporation of dUMP residues by DNA polymerase or due to deamination of cytosine.</text>
</comment>
<dbReference type="EC" id="3.2.2.27" evidence="3 7"/>
<evidence type="ECO:0000256" key="5">
    <source>
        <dbReference type="ARBA" id="ARBA00022801"/>
    </source>
</evidence>
<dbReference type="NCBIfam" id="NF003592">
    <property type="entry name" value="PRK05254.1-5"/>
    <property type="match status" value="1"/>
</dbReference>
<keyword evidence="4 7" id="KW-0227">DNA damage</keyword>
<dbReference type="NCBIfam" id="TIGR00628">
    <property type="entry name" value="ung"/>
    <property type="match status" value="1"/>
</dbReference>
<dbReference type="GO" id="GO:0005634">
    <property type="term" value="C:nucleus"/>
    <property type="evidence" value="ECO:0007669"/>
    <property type="project" value="UniProtKB-SubCell"/>
</dbReference>
<comment type="similarity">
    <text evidence="2 7">Belongs to the uracil-DNA glycosylase (UDG) superfamily. UNG family.</text>
</comment>
<dbReference type="NCBIfam" id="NF003588">
    <property type="entry name" value="PRK05254.1-1"/>
    <property type="match status" value="1"/>
</dbReference>
<feature type="domain" description="Uracil-DNA glycosylase-like" evidence="10">
    <location>
        <begin position="438"/>
        <end position="605"/>
    </location>
</feature>
<evidence type="ECO:0000313" key="11">
    <source>
        <dbReference type="EMBL" id="SPR00855.1"/>
    </source>
</evidence>
<dbReference type="HAMAP" id="MF_00148">
    <property type="entry name" value="UDG"/>
    <property type="match status" value="1"/>
</dbReference>
<gene>
    <name evidence="11" type="ORF">PLBR_LOCUS8070</name>
</gene>
<evidence type="ECO:0000313" key="12">
    <source>
        <dbReference type="Proteomes" id="UP000290189"/>
    </source>
</evidence>
<dbReference type="PANTHER" id="PTHR11264:SF0">
    <property type="entry name" value="URACIL-DNA GLYCOSYLASE"/>
    <property type="match status" value="1"/>
</dbReference>
<evidence type="ECO:0000256" key="3">
    <source>
        <dbReference type="ARBA" id="ARBA00012030"/>
    </source>
</evidence>
<dbReference type="CDD" id="cd10027">
    <property type="entry name" value="UDG-F1-like"/>
    <property type="match status" value="1"/>
</dbReference>
<dbReference type="SUPFAM" id="SSF52141">
    <property type="entry name" value="Uracil-DNA glycosylase-like"/>
    <property type="match status" value="1"/>
</dbReference>
<evidence type="ECO:0000256" key="4">
    <source>
        <dbReference type="ARBA" id="ARBA00022763"/>
    </source>
</evidence>
<feature type="compositionally biased region" description="Basic and acidic residues" evidence="9">
    <location>
        <begin position="265"/>
        <end position="277"/>
    </location>
</feature>
<feature type="region of interest" description="Disordered" evidence="9">
    <location>
        <begin position="136"/>
        <end position="305"/>
    </location>
</feature>
<evidence type="ECO:0000256" key="1">
    <source>
        <dbReference type="ARBA" id="ARBA00001400"/>
    </source>
</evidence>
<dbReference type="PANTHER" id="PTHR11264">
    <property type="entry name" value="URACIL-DNA GLYCOSYLASE"/>
    <property type="match status" value="1"/>
</dbReference>
<dbReference type="GO" id="GO:0004844">
    <property type="term" value="F:uracil DNA N-glycosylase activity"/>
    <property type="evidence" value="ECO:0007669"/>
    <property type="project" value="UniProtKB-UniRule"/>
</dbReference>
<sequence length="617" mass="65722">MDACLSLLSSAVLDESRPMSVMGLARSAAVRVSVARRALTQFAVDQVARVAATVAVSVVDDTTGMLNVVLVGDSALGGLPGRIVSAQVYGVEPRIEGSSPADRDLRALTQRQASALQAAQPHDPVIQPSAAIERTASAPVPVAPPAASAPMPKRKPDEPAKPAPAPKKAKEESAAMRAFLSRGSVVKKETAQKPKANGTAPPVASKKGVAVAKSKSSSANRVPSMLANQSSDDDDEDDDDEDERDGPVDDPFDDGESNMADDPPDDVRNDDDARKEDSMEEDPVLPPAAAQESPAKEDAAPVDSTVRKLVKNTVQETYKKGKYLVVEDKTVMVETSVQVSKAGAAAAPSKPTKKVANIKPKQQSLMSFFSRQAAPPPKSAPAPASGYANVDLGSSWSQALAAEFRKPYFQNLQKSLAVEIERGATVFPPSEMVYRALQLTPLDKVRVVIVGQDPYHGPGQAEGLSFSVPKGVAIPSSLYNIFKELQSDIPGFKAPDSGNLVPWAERGVLLLNASLTVRKSEANSHKDFGWSTFTDAILKAVVTRTSKDPIVFMLWGQFAQKKVSSLGVSLNDPRFLVLKCAHPSGLSASRGFFGCRHFSRANAFLKERGADPIEWQL</sequence>
<dbReference type="InterPro" id="IPR002043">
    <property type="entry name" value="UDG_fam1"/>
</dbReference>
<feature type="compositionally biased region" description="Acidic residues" evidence="9">
    <location>
        <begin position="231"/>
        <end position="256"/>
    </location>
</feature>
<keyword evidence="5 7" id="KW-0378">Hydrolase</keyword>
<proteinExistence type="inferred from homology"/>
<dbReference type="InterPro" id="IPR036895">
    <property type="entry name" value="Uracil-DNA_glycosylase-like_sf"/>
</dbReference>
<reference evidence="11 12" key="1">
    <citation type="submission" date="2018-03" db="EMBL/GenBank/DDBJ databases">
        <authorList>
            <person name="Fogelqvist J."/>
        </authorList>
    </citation>
    <scope>NUCLEOTIDE SEQUENCE [LARGE SCALE GENOMIC DNA]</scope>
</reference>
<dbReference type="PROSITE" id="PS00130">
    <property type="entry name" value="U_DNA_GLYCOSYLASE"/>
    <property type="match status" value="1"/>
</dbReference>
<dbReference type="NCBIfam" id="NF003591">
    <property type="entry name" value="PRK05254.1-4"/>
    <property type="match status" value="1"/>
</dbReference>
<evidence type="ECO:0000256" key="9">
    <source>
        <dbReference type="SAM" id="MobiDB-lite"/>
    </source>
</evidence>
<dbReference type="InterPro" id="IPR018085">
    <property type="entry name" value="Ura-DNA_Glyclase_AS"/>
</dbReference>
<dbReference type="FunFam" id="3.40.470.10:FF:000001">
    <property type="entry name" value="Uracil-DNA glycosylase"/>
    <property type="match status" value="1"/>
</dbReference>
<dbReference type="AlphaFoldDB" id="A0A3P3YKY1"/>
<keyword evidence="6 7" id="KW-0234">DNA repair</keyword>
<evidence type="ECO:0000256" key="6">
    <source>
        <dbReference type="ARBA" id="ARBA00023204"/>
    </source>
</evidence>
<dbReference type="NCBIfam" id="NF003589">
    <property type="entry name" value="PRK05254.1-2"/>
    <property type="match status" value="1"/>
</dbReference>
<comment type="subcellular location">
    <subcellularLocation>
        <location evidence="7">Mitochondrion</location>
    </subcellularLocation>
    <subcellularLocation>
        <location evidence="7">Nucleus</location>
    </subcellularLocation>
</comment>
<feature type="active site" description="Proton acceptor" evidence="7 8">
    <location>
        <position position="453"/>
    </location>
</feature>
<evidence type="ECO:0000256" key="7">
    <source>
        <dbReference type="HAMAP-Rule" id="MF_03166"/>
    </source>
</evidence>
<dbReference type="GO" id="GO:0097510">
    <property type="term" value="P:base-excision repair, AP site formation via deaminated base removal"/>
    <property type="evidence" value="ECO:0007669"/>
    <property type="project" value="TreeGrafter"/>
</dbReference>
<dbReference type="InterPro" id="IPR005122">
    <property type="entry name" value="Uracil-DNA_glycosylase-like"/>
</dbReference>
<feature type="compositionally biased region" description="Low complexity" evidence="9">
    <location>
        <begin position="203"/>
        <end position="219"/>
    </location>
</feature>
<protein>
    <recommendedName>
        <fullName evidence="3 7">Uracil-DNA glycosylase</fullName>
        <shortName evidence="7">UDG</shortName>
        <ecNumber evidence="3 7">3.2.2.27</ecNumber>
    </recommendedName>
</protein>
<organism evidence="11 12">
    <name type="scientific">Plasmodiophora brassicae</name>
    <name type="common">Clubroot disease agent</name>
    <dbReference type="NCBI Taxonomy" id="37360"/>
    <lineage>
        <taxon>Eukaryota</taxon>
        <taxon>Sar</taxon>
        <taxon>Rhizaria</taxon>
        <taxon>Endomyxa</taxon>
        <taxon>Phytomyxea</taxon>
        <taxon>Plasmodiophorida</taxon>
        <taxon>Plasmodiophoridae</taxon>
        <taxon>Plasmodiophora</taxon>
    </lineage>
</organism>
<name>A0A3P3YKY1_PLABS</name>
<dbReference type="SMART" id="SM00987">
    <property type="entry name" value="UreE_C"/>
    <property type="match status" value="1"/>
</dbReference>
<dbReference type="Gene3D" id="3.40.470.10">
    <property type="entry name" value="Uracil-DNA glycosylase-like domain"/>
    <property type="match status" value="1"/>
</dbReference>
<accession>A0A3P3YKY1</accession>
<dbReference type="Proteomes" id="UP000290189">
    <property type="component" value="Unassembled WGS sequence"/>
</dbReference>
<comment type="catalytic activity">
    <reaction evidence="1 7">
        <text>Hydrolyzes single-stranded DNA or mismatched double-stranded DNA and polynucleotides, releasing free uracil.</text>
        <dbReference type="EC" id="3.2.2.27"/>
    </reaction>
</comment>
<evidence type="ECO:0000256" key="8">
    <source>
        <dbReference type="PROSITE-ProRule" id="PRU10072"/>
    </source>
</evidence>